<accession>D2UY84</accession>
<feature type="region of interest" description="Disordered" evidence="1">
    <location>
        <begin position="99"/>
        <end position="118"/>
    </location>
</feature>
<feature type="compositionally biased region" description="Polar residues" evidence="1">
    <location>
        <begin position="352"/>
        <end position="361"/>
    </location>
</feature>
<feature type="region of interest" description="Disordered" evidence="1">
    <location>
        <begin position="487"/>
        <end position="551"/>
    </location>
</feature>
<evidence type="ECO:0000313" key="2">
    <source>
        <dbReference type="EMBL" id="EFC50752.1"/>
    </source>
</evidence>
<dbReference type="GeneID" id="8859075"/>
<proteinExistence type="predicted"/>
<feature type="compositionally biased region" description="Basic and acidic residues" evidence="1">
    <location>
        <begin position="173"/>
        <end position="201"/>
    </location>
</feature>
<sequence>MIEKAYSWYRDKRRKLLEFRLAIQQQDMKQRKVASKQSARNQSALPSSIQSQLHLDIGQTTTSSRQPSALSTHSTQDTSSRNTSSQPFIPNFDYEEDDTFSTIQSEKPKRDKNNVGHSLDPRVISFDVLSKPSKDPKVPFYASEEKKRKANINHKLKQYCRRNLAKSYDERMNGTYDDKETTISEEKTPSTRETSRLDTQRSHTSAKVIAPPIQTQRDLFSMYSEDVRGTGSVENIMKSWTMFRAREAEEKIEEMEFRDAVHSWRVNRGRIEEEIQRRLESQTFSSQTGTVVHKIKNYKLPTLIKRENILDESSDEEDERRPKSASSDASSKKGAQPPSKISKTTRIEELETSSSLSDVNTSYLTPYSAEDAFHAKQAGDELATTSNSNQGPSVQNPKGFQTPKIVDFASQAPFSNFFVNEFVEVPHPRPATSGQLYGRGKTVRTLSDKTVTRESTGNVRPLTSSTTREAGETSKYKVISHNVFDLFTKQQSEKNNPKKKRAPSSPGRTGKADPKKTSTPNKKDGAVPKTEVKPAEKVEVEPIGGPPTLQKNMAMDQCDKIKILLSKEGVFIPSSTLRRAIITPEDRPIEECLKSLPKSSSTVVYVDVIEQPKKKREKKKGRKTASRGSSGKGTRKT</sequence>
<feature type="region of interest" description="Disordered" evidence="1">
    <location>
        <begin position="450"/>
        <end position="474"/>
    </location>
</feature>
<feature type="compositionally biased region" description="Polar residues" evidence="1">
    <location>
        <begin position="35"/>
        <end position="88"/>
    </location>
</feature>
<protein>
    <submittedName>
        <fullName evidence="2">Predicted protein</fullName>
    </submittedName>
</protein>
<feature type="compositionally biased region" description="Basic residues" evidence="1">
    <location>
        <begin position="613"/>
        <end position="625"/>
    </location>
</feature>
<feature type="compositionally biased region" description="Polar residues" evidence="1">
    <location>
        <begin position="453"/>
        <end position="468"/>
    </location>
</feature>
<organism evidence="3">
    <name type="scientific">Naegleria gruberi</name>
    <name type="common">Amoeba</name>
    <dbReference type="NCBI Taxonomy" id="5762"/>
    <lineage>
        <taxon>Eukaryota</taxon>
        <taxon>Discoba</taxon>
        <taxon>Heterolobosea</taxon>
        <taxon>Tetramitia</taxon>
        <taxon>Eutetramitia</taxon>
        <taxon>Vahlkampfiidae</taxon>
        <taxon>Naegleria</taxon>
    </lineage>
</organism>
<feature type="region of interest" description="Disordered" evidence="1">
    <location>
        <begin position="173"/>
        <end position="205"/>
    </location>
</feature>
<feature type="region of interest" description="Disordered" evidence="1">
    <location>
        <begin position="309"/>
        <end position="361"/>
    </location>
</feature>
<feature type="compositionally biased region" description="Low complexity" evidence="1">
    <location>
        <begin position="324"/>
        <end position="335"/>
    </location>
</feature>
<dbReference type="RefSeq" id="XP_002683496.1">
    <property type="nucleotide sequence ID" value="XM_002683450.1"/>
</dbReference>
<dbReference type="AlphaFoldDB" id="D2UY84"/>
<feature type="region of interest" description="Disordered" evidence="1">
    <location>
        <begin position="31"/>
        <end position="94"/>
    </location>
</feature>
<gene>
    <name evidence="2" type="ORF">NAEGRDRAFT_45117</name>
</gene>
<dbReference type="EMBL" id="GG738845">
    <property type="protein sequence ID" value="EFC50752.1"/>
    <property type="molecule type" value="Genomic_DNA"/>
</dbReference>
<reference evidence="2 3" key="1">
    <citation type="journal article" date="2010" name="Cell">
        <title>The genome of Naegleria gruberi illuminates early eukaryotic versatility.</title>
        <authorList>
            <person name="Fritz-Laylin L.K."/>
            <person name="Prochnik S.E."/>
            <person name="Ginger M.L."/>
            <person name="Dacks J.B."/>
            <person name="Carpenter M.L."/>
            <person name="Field M.C."/>
            <person name="Kuo A."/>
            <person name="Paredez A."/>
            <person name="Chapman J."/>
            <person name="Pham J."/>
            <person name="Shu S."/>
            <person name="Neupane R."/>
            <person name="Cipriano M."/>
            <person name="Mancuso J."/>
            <person name="Tu H."/>
            <person name="Salamov A."/>
            <person name="Lindquist E."/>
            <person name="Shapiro H."/>
            <person name="Lucas S."/>
            <person name="Grigoriev I.V."/>
            <person name="Cande W.Z."/>
            <person name="Fulton C."/>
            <person name="Rokhsar D.S."/>
            <person name="Dawson S.C."/>
        </authorList>
    </citation>
    <scope>NUCLEOTIDE SEQUENCE [LARGE SCALE GENOMIC DNA]</scope>
    <source>
        <strain evidence="2 3">NEG-M</strain>
    </source>
</reference>
<feature type="region of interest" description="Disordered" evidence="1">
    <location>
        <begin position="379"/>
        <end position="401"/>
    </location>
</feature>
<feature type="region of interest" description="Disordered" evidence="1">
    <location>
        <begin position="607"/>
        <end position="637"/>
    </location>
</feature>
<dbReference type="OrthoDB" id="10528497at2759"/>
<evidence type="ECO:0000313" key="3">
    <source>
        <dbReference type="Proteomes" id="UP000006671"/>
    </source>
</evidence>
<keyword evidence="3" id="KW-1185">Reference proteome</keyword>
<dbReference type="KEGG" id="ngr:NAEGRDRAFT_45117"/>
<dbReference type="InParanoid" id="D2UY84"/>
<evidence type="ECO:0000256" key="1">
    <source>
        <dbReference type="SAM" id="MobiDB-lite"/>
    </source>
</evidence>
<feature type="compositionally biased region" description="Polar residues" evidence="1">
    <location>
        <begin position="383"/>
        <end position="399"/>
    </location>
</feature>
<feature type="compositionally biased region" description="Basic and acidic residues" evidence="1">
    <location>
        <begin position="510"/>
        <end position="540"/>
    </location>
</feature>
<name>D2UY84_NAEGR</name>
<dbReference type="VEuPathDB" id="AmoebaDB:NAEGRDRAFT_45117"/>
<dbReference type="Proteomes" id="UP000006671">
    <property type="component" value="Unassembled WGS sequence"/>
</dbReference>